<evidence type="ECO:0000313" key="2">
    <source>
        <dbReference type="EMBL" id="RAG84941.1"/>
    </source>
</evidence>
<dbReference type="OrthoDB" id="3676652at2"/>
<gene>
    <name evidence="2" type="ORF">DN069_14045</name>
</gene>
<dbReference type="InterPro" id="IPR036691">
    <property type="entry name" value="Endo/exonu/phosph_ase_sf"/>
</dbReference>
<keyword evidence="3" id="KW-1185">Reference proteome</keyword>
<sequence length="288" mass="31000">MKLVQVSCRVFLPPSGAATGSVRSARGRPGGERRDVRRIRLLSFNTLYNEDPFPRLRALAEVLADADYDVVCLQELWNPRSYALIRALTRTSYPYAAHGARLPLLAGGLLTLSRIPIAGHRFTRLAAGGPFTREALTRKGVLVTRLSVGEELLVVANVHLSANLRSDWSKEAPFAEVQRAELARLAQVVRGQGGAGGTVVAVGDFNVPRDSWLLEGFAADSGLRDAFHGDSATTYRPTPRWSGAALDQVLATPGLPVAAELVLRDTVKASDGWEGHLSDHYGVAATIG</sequence>
<accession>A0A2X0INQ6</accession>
<organism evidence="2 3">
    <name type="scientific">Streptacidiphilus pinicola</name>
    <dbReference type="NCBI Taxonomy" id="2219663"/>
    <lineage>
        <taxon>Bacteria</taxon>
        <taxon>Bacillati</taxon>
        <taxon>Actinomycetota</taxon>
        <taxon>Actinomycetes</taxon>
        <taxon>Kitasatosporales</taxon>
        <taxon>Streptomycetaceae</taxon>
        <taxon>Streptacidiphilus</taxon>
    </lineage>
</organism>
<protein>
    <recommendedName>
        <fullName evidence="1">Endonuclease/exonuclease/phosphatase domain-containing protein</fullName>
    </recommendedName>
</protein>
<proteinExistence type="predicted"/>
<reference evidence="2 3" key="1">
    <citation type="submission" date="2018-06" db="EMBL/GenBank/DDBJ databases">
        <title>Streptacidiphilus pinicola sp. nov., isolated from pine grove soil.</title>
        <authorList>
            <person name="Roh S.G."/>
            <person name="Park S."/>
            <person name="Kim M.-K."/>
            <person name="Yun B.-R."/>
            <person name="Park J."/>
            <person name="Kim M.J."/>
            <person name="Kim Y.S."/>
            <person name="Kim S.B."/>
        </authorList>
    </citation>
    <scope>NUCLEOTIDE SEQUENCE [LARGE SCALE GENOMIC DNA]</scope>
    <source>
        <strain evidence="2 3">MMS16-CNU450</strain>
    </source>
</reference>
<dbReference type="Proteomes" id="UP000248889">
    <property type="component" value="Unassembled WGS sequence"/>
</dbReference>
<dbReference type="GO" id="GO:0004767">
    <property type="term" value="F:sphingomyelin phosphodiesterase activity"/>
    <property type="evidence" value="ECO:0007669"/>
    <property type="project" value="InterPro"/>
</dbReference>
<feature type="domain" description="Endonuclease/exonuclease/phosphatase" evidence="1">
    <location>
        <begin position="42"/>
        <end position="280"/>
    </location>
</feature>
<evidence type="ECO:0000313" key="3">
    <source>
        <dbReference type="Proteomes" id="UP000248889"/>
    </source>
</evidence>
<dbReference type="PANTHER" id="PTHR16320">
    <property type="entry name" value="SPHINGOMYELINASE FAMILY MEMBER"/>
    <property type="match status" value="1"/>
</dbReference>
<dbReference type="AlphaFoldDB" id="A0A2X0INQ6"/>
<dbReference type="InterPro" id="IPR038772">
    <property type="entry name" value="Sph/SMPD2-like"/>
</dbReference>
<dbReference type="PANTHER" id="PTHR16320:SF23">
    <property type="entry name" value="SPHINGOMYELINASE C 1"/>
    <property type="match status" value="1"/>
</dbReference>
<evidence type="ECO:0000259" key="1">
    <source>
        <dbReference type="Pfam" id="PF03372"/>
    </source>
</evidence>
<dbReference type="EMBL" id="QKYN01000054">
    <property type="protein sequence ID" value="RAG84941.1"/>
    <property type="molecule type" value="Genomic_DNA"/>
</dbReference>
<name>A0A2X0INQ6_9ACTN</name>
<dbReference type="InterPro" id="IPR005135">
    <property type="entry name" value="Endo/exonuclease/phosphatase"/>
</dbReference>
<dbReference type="Gene3D" id="3.60.10.10">
    <property type="entry name" value="Endonuclease/exonuclease/phosphatase"/>
    <property type="match status" value="1"/>
</dbReference>
<dbReference type="SUPFAM" id="SSF56219">
    <property type="entry name" value="DNase I-like"/>
    <property type="match status" value="1"/>
</dbReference>
<dbReference type="Pfam" id="PF03372">
    <property type="entry name" value="Exo_endo_phos"/>
    <property type="match status" value="1"/>
</dbReference>
<comment type="caution">
    <text evidence="2">The sequence shown here is derived from an EMBL/GenBank/DDBJ whole genome shotgun (WGS) entry which is preliminary data.</text>
</comment>